<evidence type="ECO:0000313" key="2">
    <source>
        <dbReference type="Proteomes" id="UP000092555"/>
    </source>
</evidence>
<dbReference type="AlphaFoldDB" id="A0A1A0HES7"/>
<name>A0A1A0HES7_9ASCO</name>
<accession>A0A1A0HES7</accession>
<dbReference type="EMBL" id="LXTC01000002">
    <property type="protein sequence ID" value="OBA22629.1"/>
    <property type="molecule type" value="Genomic_DNA"/>
</dbReference>
<protein>
    <submittedName>
        <fullName evidence="1">Uncharacterized protein</fullName>
    </submittedName>
</protein>
<reference evidence="1 2" key="1">
    <citation type="submission" date="2016-05" db="EMBL/GenBank/DDBJ databases">
        <title>Comparative genomics of biotechnologically important yeasts.</title>
        <authorList>
            <consortium name="DOE Joint Genome Institute"/>
            <person name="Riley R."/>
            <person name="Haridas S."/>
            <person name="Wolfe K.H."/>
            <person name="Lopes M.R."/>
            <person name="Hittinger C.T."/>
            <person name="Goker M."/>
            <person name="Salamov A."/>
            <person name="Wisecaver J."/>
            <person name="Long T.M."/>
            <person name="Aerts A.L."/>
            <person name="Barry K."/>
            <person name="Choi C."/>
            <person name="Clum A."/>
            <person name="Coughlan A.Y."/>
            <person name="Deshpande S."/>
            <person name="Douglass A.P."/>
            <person name="Hanson S.J."/>
            <person name="Klenk H.-P."/>
            <person name="LaButti K."/>
            <person name="Lapidus A."/>
            <person name="Lindquist E."/>
            <person name="Lipzen A."/>
            <person name="Meier-kolthoff J.P."/>
            <person name="Ohm R.A."/>
            <person name="Otillar R.P."/>
            <person name="Pangilinan J."/>
            <person name="Peng Y."/>
            <person name="Rokas A."/>
            <person name="Rosa C.A."/>
            <person name="Scheuner C."/>
            <person name="Sibirny A.A."/>
            <person name="Slot J.C."/>
            <person name="Stielow J.B."/>
            <person name="Sun H."/>
            <person name="Kurtzman C.P."/>
            <person name="Blackwell M."/>
            <person name="Grigoriev I.V."/>
            <person name="Jeffries T.W."/>
        </authorList>
    </citation>
    <scope>NUCLEOTIDE SEQUENCE [LARGE SCALE GENOMIC DNA]</scope>
    <source>
        <strain evidence="1 2">NRRL YB-4993</strain>
    </source>
</reference>
<dbReference type="RefSeq" id="XP_018713125.1">
    <property type="nucleotide sequence ID" value="XM_018855866.1"/>
</dbReference>
<dbReference type="OrthoDB" id="4096350at2759"/>
<dbReference type="GeneID" id="30028842"/>
<organism evidence="1 2">
    <name type="scientific">Metschnikowia bicuspidata var. bicuspidata NRRL YB-4993</name>
    <dbReference type="NCBI Taxonomy" id="869754"/>
    <lineage>
        <taxon>Eukaryota</taxon>
        <taxon>Fungi</taxon>
        <taxon>Dikarya</taxon>
        <taxon>Ascomycota</taxon>
        <taxon>Saccharomycotina</taxon>
        <taxon>Pichiomycetes</taxon>
        <taxon>Metschnikowiaceae</taxon>
        <taxon>Metschnikowia</taxon>
    </lineage>
</organism>
<keyword evidence="2" id="KW-1185">Reference proteome</keyword>
<sequence length="258" mass="28259">MAVLVDVLRLVVHKSERKGALCRRAEYVAKYKDTVRSLGGGTPGQRADSGVALPDVHADYPPAFEVAVVQNGDDIDEADYLAAKHVATQQMLRLVALKHGVRFAALSGLLLLAENTTVVAAAAHWLFRTALGTDRVVYTPEGSVLVGPVLVHQYIPVGWDSWAKILLVARSAPRLAVMARLFGTEAEIRRFNEAYDGCFEDVHAMGFLESEDGYVLQAAQARLMPYLDEGPGPRLPEKPALPMTYGQFLQRLHARQQA</sequence>
<dbReference type="Proteomes" id="UP000092555">
    <property type="component" value="Unassembled WGS sequence"/>
</dbReference>
<gene>
    <name evidence="1" type="ORF">METBIDRAFT_31500</name>
</gene>
<evidence type="ECO:0000313" key="1">
    <source>
        <dbReference type="EMBL" id="OBA22629.1"/>
    </source>
</evidence>
<proteinExistence type="predicted"/>
<comment type="caution">
    <text evidence="1">The sequence shown here is derived from an EMBL/GenBank/DDBJ whole genome shotgun (WGS) entry which is preliminary data.</text>
</comment>